<name>A0ABX2JWA7_9MYCO</name>
<evidence type="ECO:0000256" key="1">
    <source>
        <dbReference type="SAM" id="MobiDB-lite"/>
    </source>
</evidence>
<proteinExistence type="predicted"/>
<keyword evidence="3" id="KW-1185">Reference proteome</keyword>
<protein>
    <submittedName>
        <fullName evidence="2">Uncharacterized protein</fullName>
    </submittedName>
</protein>
<comment type="caution">
    <text evidence="2">The sequence shown here is derived from an EMBL/GenBank/DDBJ whole genome shotgun (WGS) entry which is preliminary data.</text>
</comment>
<sequence>MDLGNGRIGSPTASSPVSSATQAEADEIEDVATMLEAPAPDSDAEFMAEMQDFAAQVNSQMGQVADNPPQRRSQYAG</sequence>
<dbReference type="RefSeq" id="WP_174397949.1">
    <property type="nucleotide sequence ID" value="NZ_VBSB01000007.1"/>
</dbReference>
<accession>A0ABX2JWA7</accession>
<gene>
    <name evidence="2" type="ORF">FEG63_11085</name>
</gene>
<evidence type="ECO:0000313" key="2">
    <source>
        <dbReference type="EMBL" id="NTY60089.1"/>
    </source>
</evidence>
<dbReference type="Proteomes" id="UP000708347">
    <property type="component" value="Unassembled WGS sequence"/>
</dbReference>
<reference evidence="2 3" key="1">
    <citation type="submission" date="2019-05" db="EMBL/GenBank/DDBJ databases">
        <title>Mycolicibacterium sphagni ENV482 genome assembly.</title>
        <authorList>
            <person name="Chen W."/>
            <person name="Faulkner N.W."/>
            <person name="Hyman M.R."/>
        </authorList>
    </citation>
    <scope>NUCLEOTIDE SEQUENCE [LARGE SCALE GENOMIC DNA]</scope>
    <source>
        <strain evidence="2 3">ENV482</strain>
    </source>
</reference>
<evidence type="ECO:0000313" key="3">
    <source>
        <dbReference type="Proteomes" id="UP000708347"/>
    </source>
</evidence>
<feature type="compositionally biased region" description="Low complexity" evidence="1">
    <location>
        <begin position="10"/>
        <end position="21"/>
    </location>
</feature>
<feature type="region of interest" description="Disordered" evidence="1">
    <location>
        <begin position="58"/>
        <end position="77"/>
    </location>
</feature>
<organism evidence="2 3">
    <name type="scientific">Mycolicibacterium sphagni</name>
    <dbReference type="NCBI Taxonomy" id="1786"/>
    <lineage>
        <taxon>Bacteria</taxon>
        <taxon>Bacillati</taxon>
        <taxon>Actinomycetota</taxon>
        <taxon>Actinomycetes</taxon>
        <taxon>Mycobacteriales</taxon>
        <taxon>Mycobacteriaceae</taxon>
        <taxon>Mycolicibacterium</taxon>
    </lineage>
</organism>
<dbReference type="EMBL" id="VBSB01000007">
    <property type="protein sequence ID" value="NTY60089.1"/>
    <property type="molecule type" value="Genomic_DNA"/>
</dbReference>
<feature type="region of interest" description="Disordered" evidence="1">
    <location>
        <begin position="1"/>
        <end position="26"/>
    </location>
</feature>